<proteinExistence type="inferred from homology"/>
<comment type="similarity">
    <text evidence="2">Belongs to the MotB family.</text>
</comment>
<organism evidence="11 12">
    <name type="scientific">Cypionkella aquatica</name>
    <dbReference type="NCBI Taxonomy" id="1756042"/>
    <lineage>
        <taxon>Bacteria</taxon>
        <taxon>Pseudomonadati</taxon>
        <taxon>Pseudomonadota</taxon>
        <taxon>Alphaproteobacteria</taxon>
        <taxon>Rhodobacterales</taxon>
        <taxon>Paracoccaceae</taxon>
        <taxon>Cypionkella</taxon>
    </lineage>
</organism>
<dbReference type="SUPFAM" id="SSF103088">
    <property type="entry name" value="OmpA-like"/>
    <property type="match status" value="1"/>
</dbReference>
<dbReference type="Pfam" id="PF00691">
    <property type="entry name" value="OmpA"/>
    <property type="match status" value="1"/>
</dbReference>
<dbReference type="GO" id="GO:0005886">
    <property type="term" value="C:plasma membrane"/>
    <property type="evidence" value="ECO:0007669"/>
    <property type="project" value="UniProtKB-SubCell"/>
</dbReference>
<dbReference type="EMBL" id="BSPP01000002">
    <property type="protein sequence ID" value="GLS85211.1"/>
    <property type="molecule type" value="Genomic_DNA"/>
</dbReference>
<dbReference type="Gene3D" id="3.30.1330.60">
    <property type="entry name" value="OmpA-like domain"/>
    <property type="match status" value="1"/>
</dbReference>
<keyword evidence="6 8" id="KW-0472">Membrane</keyword>
<evidence type="ECO:0000259" key="10">
    <source>
        <dbReference type="Pfam" id="PF13677"/>
    </source>
</evidence>
<dbReference type="Pfam" id="PF13677">
    <property type="entry name" value="MotB_plug"/>
    <property type="match status" value="1"/>
</dbReference>
<dbReference type="InterPro" id="IPR025713">
    <property type="entry name" value="MotB-like_N_dom"/>
</dbReference>
<dbReference type="Proteomes" id="UP001157355">
    <property type="component" value="Unassembled WGS sequence"/>
</dbReference>
<protein>
    <submittedName>
        <fullName evidence="11">Chemotaxis MotB protein</fullName>
    </submittedName>
</protein>
<reference evidence="11 12" key="1">
    <citation type="journal article" date="2014" name="Int. J. Syst. Evol. Microbiol.">
        <title>Complete genome sequence of Corynebacterium casei LMG S-19264T (=DSM 44701T), isolated from a smear-ripened cheese.</title>
        <authorList>
            <consortium name="US DOE Joint Genome Institute (JGI-PGF)"/>
            <person name="Walter F."/>
            <person name="Albersmeier A."/>
            <person name="Kalinowski J."/>
            <person name="Ruckert C."/>
        </authorList>
    </citation>
    <scope>NUCLEOTIDE SEQUENCE [LARGE SCALE GENOMIC DNA]</scope>
    <source>
        <strain evidence="11 12">NBRC 111766</strain>
    </source>
</reference>
<feature type="transmembrane region" description="Helical" evidence="8">
    <location>
        <begin position="30"/>
        <end position="49"/>
    </location>
</feature>
<feature type="domain" description="OmpA-like" evidence="9">
    <location>
        <begin position="176"/>
        <end position="270"/>
    </location>
</feature>
<evidence type="ECO:0000313" key="11">
    <source>
        <dbReference type="EMBL" id="GLS85211.1"/>
    </source>
</evidence>
<gene>
    <name evidence="11" type="primary">motB1</name>
    <name evidence="11" type="ORF">GCM10010873_01840</name>
</gene>
<evidence type="ECO:0000256" key="5">
    <source>
        <dbReference type="ARBA" id="ARBA00022989"/>
    </source>
</evidence>
<dbReference type="InterPro" id="IPR050330">
    <property type="entry name" value="Bact_OuterMem_StrucFunc"/>
</dbReference>
<dbReference type="RefSeq" id="WP_284323439.1">
    <property type="nucleotide sequence ID" value="NZ_BSPP01000002.1"/>
</dbReference>
<evidence type="ECO:0000256" key="1">
    <source>
        <dbReference type="ARBA" id="ARBA00004162"/>
    </source>
</evidence>
<keyword evidence="4 8" id="KW-0812">Transmembrane</keyword>
<dbReference type="AlphaFoldDB" id="A0AA37U2Q8"/>
<evidence type="ECO:0000259" key="9">
    <source>
        <dbReference type="Pfam" id="PF00691"/>
    </source>
</evidence>
<keyword evidence="5 8" id="KW-1133">Transmembrane helix</keyword>
<comment type="caution">
    <text evidence="11">The sequence shown here is derived from an EMBL/GenBank/DDBJ whole genome shotgun (WGS) entry which is preliminary data.</text>
</comment>
<evidence type="ECO:0000256" key="7">
    <source>
        <dbReference type="SAM" id="MobiDB-lite"/>
    </source>
</evidence>
<dbReference type="InterPro" id="IPR036737">
    <property type="entry name" value="OmpA-like_sf"/>
</dbReference>
<comment type="subcellular location">
    <subcellularLocation>
        <location evidence="1">Cell membrane</location>
        <topology evidence="1">Single-pass membrane protein</topology>
    </subcellularLocation>
</comment>
<feature type="domain" description="Motility protein B-like N-terminal" evidence="10">
    <location>
        <begin position="15"/>
        <end position="66"/>
    </location>
</feature>
<dbReference type="PANTHER" id="PTHR30329:SF21">
    <property type="entry name" value="LIPOPROTEIN YIAD-RELATED"/>
    <property type="match status" value="1"/>
</dbReference>
<accession>A0AA37U2Q8</accession>
<evidence type="ECO:0000256" key="4">
    <source>
        <dbReference type="ARBA" id="ARBA00022692"/>
    </source>
</evidence>
<keyword evidence="12" id="KW-1185">Reference proteome</keyword>
<evidence type="ECO:0000256" key="6">
    <source>
        <dbReference type="ARBA" id="ARBA00023136"/>
    </source>
</evidence>
<evidence type="ECO:0000313" key="12">
    <source>
        <dbReference type="Proteomes" id="UP001157355"/>
    </source>
</evidence>
<dbReference type="InterPro" id="IPR006665">
    <property type="entry name" value="OmpA-like"/>
</dbReference>
<evidence type="ECO:0000256" key="3">
    <source>
        <dbReference type="ARBA" id="ARBA00022475"/>
    </source>
</evidence>
<name>A0AA37U2Q8_9RHOB</name>
<sequence length="281" mass="30262">MVGQSNAAPVIIKRKKIIKGGGHHGGAWKVAYADFVTAMMAFFMLMWLLNATTEKQRKGISDYFSPTIAVSRISGGGDGMFGGDSTFTEQTMAHNGTGASARTPTEAEKARGEAATGEAAAAAAAEQGRMAQIAQALMAQGGESMTMERMLRHVVTKVTDEGLVVEIFDLPDAPLFVDDTAEPTGETRKITALIAEVLQLAQNQVAVNGHMRRLPITLKNNPAWDLTAARAQALRQMLESDGIDATRMARISGHADRKPATQDPSAIRNNRMEIILLRKDR</sequence>
<evidence type="ECO:0000256" key="8">
    <source>
        <dbReference type="SAM" id="Phobius"/>
    </source>
</evidence>
<evidence type="ECO:0000256" key="2">
    <source>
        <dbReference type="ARBA" id="ARBA00008914"/>
    </source>
</evidence>
<feature type="region of interest" description="Disordered" evidence="7">
    <location>
        <begin position="95"/>
        <end position="117"/>
    </location>
</feature>
<keyword evidence="3" id="KW-1003">Cell membrane</keyword>
<dbReference type="PANTHER" id="PTHR30329">
    <property type="entry name" value="STATOR ELEMENT OF FLAGELLAR MOTOR COMPLEX"/>
    <property type="match status" value="1"/>
</dbReference>